<organism evidence="9">
    <name type="scientific">marine metagenome</name>
    <dbReference type="NCBI Taxonomy" id="408172"/>
    <lineage>
        <taxon>unclassified sequences</taxon>
        <taxon>metagenomes</taxon>
        <taxon>ecological metagenomes</taxon>
    </lineage>
</organism>
<dbReference type="SUPFAM" id="SSF109604">
    <property type="entry name" value="HD-domain/PDEase-like"/>
    <property type="match status" value="1"/>
</dbReference>
<dbReference type="EMBL" id="UINC01078151">
    <property type="protein sequence ID" value="SVC18946.1"/>
    <property type="molecule type" value="Genomic_DNA"/>
</dbReference>
<dbReference type="PANTHER" id="PTHR11845">
    <property type="entry name" value="5'-DEOXYNUCLEOTIDASE HDDC2"/>
    <property type="match status" value="1"/>
</dbReference>
<dbReference type="EC" id="3.1.3.89" evidence="5"/>
<evidence type="ECO:0000259" key="8">
    <source>
        <dbReference type="SMART" id="SM00471"/>
    </source>
</evidence>
<dbReference type="GO" id="GO:0046872">
    <property type="term" value="F:metal ion binding"/>
    <property type="evidence" value="ECO:0007669"/>
    <property type="project" value="UniProtKB-KW"/>
</dbReference>
<proteinExistence type="predicted"/>
<keyword evidence="6" id="KW-0479">Metal-binding</keyword>
<evidence type="ECO:0000256" key="3">
    <source>
        <dbReference type="ARBA" id="ARBA00001941"/>
    </source>
</evidence>
<dbReference type="SMART" id="SM00471">
    <property type="entry name" value="HDc"/>
    <property type="match status" value="1"/>
</dbReference>
<accession>A0A382K4K0</accession>
<protein>
    <recommendedName>
        <fullName evidence="5">5'-deoxynucleotidase</fullName>
        <ecNumber evidence="5">3.1.3.89</ecNumber>
    </recommendedName>
</protein>
<dbReference type="InterPro" id="IPR039356">
    <property type="entry name" value="YfbR/HDDC2"/>
</dbReference>
<dbReference type="PANTHER" id="PTHR11845:SF13">
    <property type="entry name" value="5'-DEOXYNUCLEOTIDASE HDDC2"/>
    <property type="match status" value="1"/>
</dbReference>
<sequence length="193" mass="22314">MKTEMKAEAILSFIEEIGILKSLPRTGWLIHGIKNGESIADHCYRMTLLSMVLADTLVAKGMKLDTEKVMRLSLLHEIAEARIGDIPFTVLTYIPEEVKETGERKAVTSMLEKFGSIGKWYQELWEEFEKNETIEAKLVRAADKLELMIQVLEYEKLGYQSLNQFWENDWNQRGFGISPLIQEIMELLTKKRT</sequence>
<feature type="domain" description="HD/PDEase" evidence="8">
    <location>
        <begin position="35"/>
        <end position="157"/>
    </location>
</feature>
<comment type="subunit">
    <text evidence="4">Homodimer.</text>
</comment>
<comment type="cofactor">
    <cofactor evidence="2">
        <name>Mn(2+)</name>
        <dbReference type="ChEBI" id="CHEBI:29035"/>
    </cofactor>
</comment>
<evidence type="ECO:0000256" key="6">
    <source>
        <dbReference type="ARBA" id="ARBA00022723"/>
    </source>
</evidence>
<keyword evidence="7" id="KW-0378">Hydrolase</keyword>
<evidence type="ECO:0000256" key="2">
    <source>
        <dbReference type="ARBA" id="ARBA00001936"/>
    </source>
</evidence>
<evidence type="ECO:0000256" key="7">
    <source>
        <dbReference type="ARBA" id="ARBA00022801"/>
    </source>
</evidence>
<dbReference type="Pfam" id="PF13023">
    <property type="entry name" value="HD_3"/>
    <property type="match status" value="1"/>
</dbReference>
<evidence type="ECO:0000256" key="5">
    <source>
        <dbReference type="ARBA" id="ARBA00012964"/>
    </source>
</evidence>
<name>A0A382K4K0_9ZZZZ</name>
<evidence type="ECO:0000256" key="4">
    <source>
        <dbReference type="ARBA" id="ARBA00011738"/>
    </source>
</evidence>
<dbReference type="InterPro" id="IPR003607">
    <property type="entry name" value="HD/PDEase_dom"/>
</dbReference>
<gene>
    <name evidence="9" type="ORF">METZ01_LOCUS271800</name>
</gene>
<evidence type="ECO:0000256" key="1">
    <source>
        <dbReference type="ARBA" id="ARBA00001638"/>
    </source>
</evidence>
<dbReference type="GO" id="GO:0002953">
    <property type="term" value="F:5'-deoxynucleotidase activity"/>
    <property type="evidence" value="ECO:0007669"/>
    <property type="project" value="UniProtKB-EC"/>
</dbReference>
<dbReference type="AlphaFoldDB" id="A0A382K4K0"/>
<reference evidence="9" key="1">
    <citation type="submission" date="2018-05" db="EMBL/GenBank/DDBJ databases">
        <authorList>
            <person name="Lanie J.A."/>
            <person name="Ng W.-L."/>
            <person name="Kazmierczak K.M."/>
            <person name="Andrzejewski T.M."/>
            <person name="Davidsen T.M."/>
            <person name="Wayne K.J."/>
            <person name="Tettelin H."/>
            <person name="Glass J.I."/>
            <person name="Rusch D."/>
            <person name="Podicherti R."/>
            <person name="Tsui H.-C.T."/>
            <person name="Winkler M.E."/>
        </authorList>
    </citation>
    <scope>NUCLEOTIDE SEQUENCE</scope>
</reference>
<dbReference type="InterPro" id="IPR006674">
    <property type="entry name" value="HD_domain"/>
</dbReference>
<dbReference type="GO" id="GO:0005737">
    <property type="term" value="C:cytoplasm"/>
    <property type="evidence" value="ECO:0007669"/>
    <property type="project" value="TreeGrafter"/>
</dbReference>
<comment type="catalytic activity">
    <reaction evidence="1">
        <text>a 2'-deoxyribonucleoside 5'-phosphate + H2O = a 2'-deoxyribonucleoside + phosphate</text>
        <dbReference type="Rhea" id="RHEA:36167"/>
        <dbReference type="ChEBI" id="CHEBI:15377"/>
        <dbReference type="ChEBI" id="CHEBI:18274"/>
        <dbReference type="ChEBI" id="CHEBI:43474"/>
        <dbReference type="ChEBI" id="CHEBI:65317"/>
        <dbReference type="EC" id="3.1.3.89"/>
    </reaction>
</comment>
<dbReference type="Gene3D" id="1.10.3210.10">
    <property type="entry name" value="Hypothetical protein af1432"/>
    <property type="match status" value="1"/>
</dbReference>
<comment type="cofactor">
    <cofactor evidence="3">
        <name>Co(2+)</name>
        <dbReference type="ChEBI" id="CHEBI:48828"/>
    </cofactor>
</comment>
<evidence type="ECO:0000313" key="9">
    <source>
        <dbReference type="EMBL" id="SVC18946.1"/>
    </source>
</evidence>